<organism evidence="9 10">
    <name type="scientific">Mangrovactinospora gilvigrisea</name>
    <dbReference type="NCBI Taxonomy" id="1428644"/>
    <lineage>
        <taxon>Bacteria</taxon>
        <taxon>Bacillati</taxon>
        <taxon>Actinomycetota</taxon>
        <taxon>Actinomycetes</taxon>
        <taxon>Kitasatosporales</taxon>
        <taxon>Streptomycetaceae</taxon>
        <taxon>Mangrovactinospora</taxon>
    </lineage>
</organism>
<dbReference type="InterPro" id="IPR035906">
    <property type="entry name" value="MetI-like_sf"/>
</dbReference>
<evidence type="ECO:0000256" key="2">
    <source>
        <dbReference type="ARBA" id="ARBA00022448"/>
    </source>
</evidence>
<dbReference type="CDD" id="cd06261">
    <property type="entry name" value="TM_PBP2"/>
    <property type="match status" value="1"/>
</dbReference>
<feature type="transmembrane region" description="Helical" evidence="7">
    <location>
        <begin position="153"/>
        <end position="171"/>
    </location>
</feature>
<dbReference type="STRING" id="1428644.BIV57_11370"/>
<keyword evidence="5 7" id="KW-1133">Transmembrane helix</keyword>
<evidence type="ECO:0000256" key="5">
    <source>
        <dbReference type="ARBA" id="ARBA00022989"/>
    </source>
</evidence>
<dbReference type="AlphaFoldDB" id="A0A1J7BV63"/>
<feature type="transmembrane region" description="Helical" evidence="7">
    <location>
        <begin position="21"/>
        <end position="43"/>
    </location>
</feature>
<dbReference type="InterPro" id="IPR000515">
    <property type="entry name" value="MetI-like"/>
</dbReference>
<comment type="caution">
    <text evidence="9">The sequence shown here is derived from an EMBL/GenBank/DDBJ whole genome shotgun (WGS) entry which is preliminary data.</text>
</comment>
<gene>
    <name evidence="9" type="ORF">BIV57_11370</name>
</gene>
<evidence type="ECO:0000256" key="7">
    <source>
        <dbReference type="RuleBase" id="RU363032"/>
    </source>
</evidence>
<keyword evidence="2 7" id="KW-0813">Transport</keyword>
<reference evidence="9 10" key="1">
    <citation type="submission" date="2016-10" db="EMBL/GenBank/DDBJ databases">
        <title>Genome sequence of Streptomyces gilvigriseus MUSC 26.</title>
        <authorList>
            <person name="Lee L.-H."/>
            <person name="Ser H.-L."/>
        </authorList>
    </citation>
    <scope>NUCLEOTIDE SEQUENCE [LARGE SCALE GENOMIC DNA]</scope>
    <source>
        <strain evidence="9 10">MUSC 26</strain>
    </source>
</reference>
<sequence>MITWKRYDRPPWMEKPHPLTRGAKAIILIAIVIAIGYPFLLVLGTSLAGQKELNAGGGYVLLPHHPTLEAYRVVLAGGVVTRATFVSLGVTAVGTGLSLICTVMLAYGLSRTGSFLHKPILMLVLGTFLFSPGMIPVYLTVEKLNLLNSYASLILPVLLNAFNIIVVRAFFQGIPEELHEAARLDGAGELRVLTRIVLPLSKAPIAVVGLFYAVSYWNSFFNAVLYMKDSSKMPLQVVLRSYVLQGQSMNAKALGVSVLPPSTSLQMAVLVLAIIPIVIAYPFVQKYFAKGVLTGAIKG</sequence>
<comment type="similarity">
    <text evidence="7">Belongs to the binding-protein-dependent transport system permease family.</text>
</comment>
<protein>
    <submittedName>
        <fullName evidence="9">ABC transporter permease</fullName>
    </submittedName>
</protein>
<evidence type="ECO:0000313" key="9">
    <source>
        <dbReference type="EMBL" id="OIV37369.1"/>
    </source>
</evidence>
<evidence type="ECO:0000259" key="8">
    <source>
        <dbReference type="PROSITE" id="PS50928"/>
    </source>
</evidence>
<dbReference type="Proteomes" id="UP000243342">
    <property type="component" value="Unassembled WGS sequence"/>
</dbReference>
<evidence type="ECO:0000256" key="1">
    <source>
        <dbReference type="ARBA" id="ARBA00004651"/>
    </source>
</evidence>
<feature type="transmembrane region" description="Helical" evidence="7">
    <location>
        <begin position="120"/>
        <end position="141"/>
    </location>
</feature>
<proteinExistence type="inferred from homology"/>
<dbReference type="Pfam" id="PF00528">
    <property type="entry name" value="BPD_transp_1"/>
    <property type="match status" value="1"/>
</dbReference>
<dbReference type="SUPFAM" id="SSF161098">
    <property type="entry name" value="MetI-like"/>
    <property type="match status" value="1"/>
</dbReference>
<evidence type="ECO:0000256" key="4">
    <source>
        <dbReference type="ARBA" id="ARBA00022692"/>
    </source>
</evidence>
<dbReference type="PANTHER" id="PTHR43744:SF9">
    <property type="entry name" value="POLYGALACTURONAN_RHAMNOGALACTURONAN TRANSPORT SYSTEM PERMEASE PROTEIN YTCP"/>
    <property type="match status" value="1"/>
</dbReference>
<keyword evidence="6 7" id="KW-0472">Membrane</keyword>
<feature type="transmembrane region" description="Helical" evidence="7">
    <location>
        <begin position="192"/>
        <end position="217"/>
    </location>
</feature>
<keyword evidence="3" id="KW-1003">Cell membrane</keyword>
<dbReference type="GO" id="GO:0005886">
    <property type="term" value="C:plasma membrane"/>
    <property type="evidence" value="ECO:0007669"/>
    <property type="project" value="UniProtKB-SubCell"/>
</dbReference>
<dbReference type="Gene3D" id="1.10.3720.10">
    <property type="entry name" value="MetI-like"/>
    <property type="match status" value="1"/>
</dbReference>
<feature type="domain" description="ABC transmembrane type-1" evidence="8">
    <location>
        <begin position="84"/>
        <end position="280"/>
    </location>
</feature>
<accession>A0A1J7BV63</accession>
<feature type="transmembrane region" description="Helical" evidence="7">
    <location>
        <begin position="265"/>
        <end position="284"/>
    </location>
</feature>
<evidence type="ECO:0000256" key="3">
    <source>
        <dbReference type="ARBA" id="ARBA00022475"/>
    </source>
</evidence>
<dbReference type="PANTHER" id="PTHR43744">
    <property type="entry name" value="ABC TRANSPORTER PERMEASE PROTEIN MG189-RELATED-RELATED"/>
    <property type="match status" value="1"/>
</dbReference>
<keyword evidence="4 7" id="KW-0812">Transmembrane</keyword>
<dbReference type="EMBL" id="MLCF01000056">
    <property type="protein sequence ID" value="OIV37369.1"/>
    <property type="molecule type" value="Genomic_DNA"/>
</dbReference>
<evidence type="ECO:0000313" key="10">
    <source>
        <dbReference type="Proteomes" id="UP000243342"/>
    </source>
</evidence>
<feature type="transmembrane region" description="Helical" evidence="7">
    <location>
        <begin position="85"/>
        <end position="108"/>
    </location>
</feature>
<name>A0A1J7BV63_9ACTN</name>
<dbReference type="PROSITE" id="PS50928">
    <property type="entry name" value="ABC_TM1"/>
    <property type="match status" value="1"/>
</dbReference>
<dbReference type="GO" id="GO:0055085">
    <property type="term" value="P:transmembrane transport"/>
    <property type="evidence" value="ECO:0007669"/>
    <property type="project" value="InterPro"/>
</dbReference>
<keyword evidence="10" id="KW-1185">Reference proteome</keyword>
<evidence type="ECO:0000256" key="6">
    <source>
        <dbReference type="ARBA" id="ARBA00023136"/>
    </source>
</evidence>
<comment type="subcellular location">
    <subcellularLocation>
        <location evidence="1 7">Cell membrane</location>
        <topology evidence="1 7">Multi-pass membrane protein</topology>
    </subcellularLocation>
</comment>